<dbReference type="STRING" id="2316362.A0A4Q2DSP7"/>
<proteinExistence type="predicted"/>
<keyword evidence="3" id="KW-0433">Leucine-rich repeat</keyword>
<evidence type="ECO:0000313" key="7">
    <source>
        <dbReference type="Proteomes" id="UP000290288"/>
    </source>
</evidence>
<dbReference type="Proteomes" id="UP000290288">
    <property type="component" value="Unassembled WGS sequence"/>
</dbReference>
<feature type="compositionally biased region" description="Low complexity" evidence="5">
    <location>
        <begin position="757"/>
        <end position="772"/>
    </location>
</feature>
<feature type="region of interest" description="Disordered" evidence="5">
    <location>
        <begin position="804"/>
        <end position="879"/>
    </location>
</feature>
<evidence type="ECO:0000256" key="5">
    <source>
        <dbReference type="SAM" id="MobiDB-lite"/>
    </source>
</evidence>
<feature type="region of interest" description="Disordered" evidence="5">
    <location>
        <begin position="431"/>
        <end position="453"/>
    </location>
</feature>
<dbReference type="PANTHER" id="PTHR15454">
    <property type="entry name" value="NISCHARIN RELATED"/>
    <property type="match status" value="1"/>
</dbReference>
<dbReference type="SMART" id="SM00364">
    <property type="entry name" value="LRR_BAC"/>
    <property type="match status" value="3"/>
</dbReference>
<reference evidence="6 7" key="1">
    <citation type="submission" date="2019-01" db="EMBL/GenBank/DDBJ databases">
        <title>Draft genome sequence of Psathyrella aberdarensis IHI B618.</title>
        <authorList>
            <person name="Buettner E."/>
            <person name="Kellner H."/>
        </authorList>
    </citation>
    <scope>NUCLEOTIDE SEQUENCE [LARGE SCALE GENOMIC DNA]</scope>
    <source>
        <strain evidence="6 7">IHI B618</strain>
    </source>
</reference>
<keyword evidence="2" id="KW-0963">Cytoplasm</keyword>
<feature type="region of interest" description="Disordered" evidence="5">
    <location>
        <begin position="165"/>
        <end position="250"/>
    </location>
</feature>
<dbReference type="OrthoDB" id="1517790at2759"/>
<comment type="caution">
    <text evidence="6">The sequence shown here is derived from an EMBL/GenBank/DDBJ whole genome shotgun (WGS) entry which is preliminary data.</text>
</comment>
<evidence type="ECO:0000313" key="6">
    <source>
        <dbReference type="EMBL" id="RXW22601.1"/>
    </source>
</evidence>
<dbReference type="Gene3D" id="3.30.900.20">
    <property type="match status" value="1"/>
</dbReference>
<dbReference type="SMART" id="SM00369">
    <property type="entry name" value="LRR_TYP"/>
    <property type="match status" value="8"/>
</dbReference>
<dbReference type="PANTHER" id="PTHR15454:SF69">
    <property type="entry name" value="SERINE_THREONINE-PROTEIN KINASE 11-INTERACTING PROTEIN"/>
    <property type="match status" value="1"/>
</dbReference>
<feature type="region of interest" description="Disordered" evidence="5">
    <location>
        <begin position="349"/>
        <end position="368"/>
    </location>
</feature>
<dbReference type="PROSITE" id="PS51450">
    <property type="entry name" value="LRR"/>
    <property type="match status" value="2"/>
</dbReference>
<dbReference type="EMBL" id="SDEE01000066">
    <property type="protein sequence ID" value="RXW22601.1"/>
    <property type="molecule type" value="Genomic_DNA"/>
</dbReference>
<sequence length="1097" mass="118667">MRYLAPIENALQSAPLLKPMPLAGKPVESQPNATQDNDIRTVSGVPVVQLQTETVTDAVAARMAISLLGHVLFLKNQIPLPVPQLTRIPSKSSTSKGAKQRAELLSSFDTLTSHLTTTFTALSIALAKTYSKEKLEQLTAESGHHLDRATFLAVDRFEAKLWGLKQGSGENGDGPAEEEAEDDDEGSDCSTDDEGEDDDEAEANDDDDDSDAEGPEASDSEDDSDDEDKLDSTSEPDCQQGPLTAVPLPLQDSTLLTRLRASMSPPPSLSYAEEQRFLQNSERLLSRVLATADAEGSKSPVALAIEAAFDAVKDPPWYTGDPFNQDEDNDTGRATPLSIKEAIALKRAETKKTQERAAKGSLDSMGTLEDALPANTQPAEEDADLLGRLPLRETIEKARSTGSLNIATRSLPCLPSALFEIHLSITPDPLKSVENEPKLPPAEEQPVGRRGGRRDAAPAWFEAQDLTVLKAWNNEITEIQHEISFFGSLKTVDLHKNKLTSLPNTFADLSFLTVLDLSHNQLTSLPDNLWSMPELTTLNLAHNQLTSLPFTAPFQSASKRTGPNSYASTDFFTPAVVRAAQPLPKLANLDASHNLITSVDLTIPSSLVKFDLSENPLGQIDKLLQKLAALSRLRELRFEKARIDDGSIPASVFSSRSNPPFPVLRVLDFSKTAITLPAVQAAFKSLKQRLDHDFTNDEPPEGVTKILVGKRVIKEAWEIELEKRTQKRAAKGTGFGSDDWDSEPSKTSARTPPPAPQTKSPPSSASPTTRSPPTRPRGHQSVVSKKEVVKEAWEIEAEQGLLTEGGKRRARAAAQAEPEAAPSTTARETSPSSGTTGGGSLISSPQYYSANTQTLTLPPSAPSPKAAGGHHNRSFSLASPFPSSSSLASSLGNAPSTAELALPAPTLPLTVIVAQPFADTLRVLILTNRRLDRSFTIPVPLAEVPAEGFLPNLEELDLEGCNLDDSVPVSGSVQRTTEPLLPTLAKLFPSLRTLNLSYNKISDRSLTFDALSSLILQSAPYKSGLRHFRLRGNGISDLGASGFQNLAEMFKGNRDVPEWKMEELDVRDNEVGRLPPELGLLPLDVLLVEANRYLLTL</sequence>
<feature type="compositionally biased region" description="Low complexity" evidence="5">
    <location>
        <begin position="812"/>
        <end position="834"/>
    </location>
</feature>
<keyword evidence="7" id="KW-1185">Reference proteome</keyword>
<dbReference type="InterPro" id="IPR003591">
    <property type="entry name" value="Leu-rich_rpt_typical-subtyp"/>
</dbReference>
<protein>
    <submittedName>
        <fullName evidence="6">Uncharacterized protein</fullName>
    </submittedName>
</protein>
<feature type="compositionally biased region" description="Polar residues" evidence="5">
    <location>
        <begin position="845"/>
        <end position="857"/>
    </location>
</feature>
<dbReference type="AlphaFoldDB" id="A0A4Q2DSP7"/>
<feature type="region of interest" description="Disordered" evidence="5">
    <location>
        <begin position="725"/>
        <end position="786"/>
    </location>
</feature>
<dbReference type="InterPro" id="IPR053729">
    <property type="entry name" value="MAD2L1BP_domain_sf"/>
</dbReference>
<dbReference type="InterPro" id="IPR001611">
    <property type="entry name" value="Leu-rich_rpt"/>
</dbReference>
<dbReference type="SUPFAM" id="SSF52047">
    <property type="entry name" value="RNI-like"/>
    <property type="match status" value="2"/>
</dbReference>
<dbReference type="Pfam" id="PF13516">
    <property type="entry name" value="LRR_6"/>
    <property type="match status" value="2"/>
</dbReference>
<evidence type="ECO:0000256" key="2">
    <source>
        <dbReference type="ARBA" id="ARBA00022490"/>
    </source>
</evidence>
<dbReference type="PRINTS" id="PR00019">
    <property type="entry name" value="LEURICHRPT"/>
</dbReference>
<dbReference type="Gene3D" id="3.80.10.10">
    <property type="entry name" value="Ribonuclease Inhibitor"/>
    <property type="match status" value="3"/>
</dbReference>
<evidence type="ECO:0000256" key="3">
    <source>
        <dbReference type="ARBA" id="ARBA00022614"/>
    </source>
</evidence>
<evidence type="ECO:0000256" key="1">
    <source>
        <dbReference type="ARBA" id="ARBA00004496"/>
    </source>
</evidence>
<keyword evidence="4" id="KW-0677">Repeat</keyword>
<organism evidence="6 7">
    <name type="scientific">Candolleomyces aberdarensis</name>
    <dbReference type="NCBI Taxonomy" id="2316362"/>
    <lineage>
        <taxon>Eukaryota</taxon>
        <taxon>Fungi</taxon>
        <taxon>Dikarya</taxon>
        <taxon>Basidiomycota</taxon>
        <taxon>Agaricomycotina</taxon>
        <taxon>Agaricomycetes</taxon>
        <taxon>Agaricomycetidae</taxon>
        <taxon>Agaricales</taxon>
        <taxon>Agaricineae</taxon>
        <taxon>Psathyrellaceae</taxon>
        <taxon>Candolleomyces</taxon>
    </lineage>
</organism>
<accession>A0A4Q2DSP7</accession>
<gene>
    <name evidence="6" type="ORF">EST38_g3239</name>
</gene>
<dbReference type="GO" id="GO:0005737">
    <property type="term" value="C:cytoplasm"/>
    <property type="evidence" value="ECO:0007669"/>
    <property type="project" value="TreeGrafter"/>
</dbReference>
<feature type="compositionally biased region" description="Acidic residues" evidence="5">
    <location>
        <begin position="175"/>
        <end position="229"/>
    </location>
</feature>
<comment type="subcellular location">
    <subcellularLocation>
        <location evidence="1">Cytoplasm</location>
    </subcellularLocation>
</comment>
<dbReference type="Pfam" id="PF13855">
    <property type="entry name" value="LRR_8"/>
    <property type="match status" value="1"/>
</dbReference>
<dbReference type="InterPro" id="IPR032675">
    <property type="entry name" value="LRR_dom_sf"/>
</dbReference>
<feature type="compositionally biased region" description="Basic and acidic residues" evidence="5">
    <location>
        <begin position="349"/>
        <end position="358"/>
    </location>
</feature>
<evidence type="ECO:0000256" key="4">
    <source>
        <dbReference type="ARBA" id="ARBA00022737"/>
    </source>
</evidence>
<name>A0A4Q2DSP7_9AGAR</name>